<feature type="compositionally biased region" description="Basic and acidic residues" evidence="1">
    <location>
        <begin position="16"/>
        <end position="34"/>
    </location>
</feature>
<evidence type="ECO:0000313" key="2">
    <source>
        <dbReference type="EMBL" id="KAK6304761.1"/>
    </source>
</evidence>
<feature type="compositionally biased region" description="Polar residues" evidence="1">
    <location>
        <begin position="68"/>
        <end position="79"/>
    </location>
</feature>
<organism evidence="2 3">
    <name type="scientific">Coregonus suidteri</name>
    <dbReference type="NCBI Taxonomy" id="861788"/>
    <lineage>
        <taxon>Eukaryota</taxon>
        <taxon>Metazoa</taxon>
        <taxon>Chordata</taxon>
        <taxon>Craniata</taxon>
        <taxon>Vertebrata</taxon>
        <taxon>Euteleostomi</taxon>
        <taxon>Actinopterygii</taxon>
        <taxon>Neopterygii</taxon>
        <taxon>Teleostei</taxon>
        <taxon>Protacanthopterygii</taxon>
        <taxon>Salmoniformes</taxon>
        <taxon>Salmonidae</taxon>
        <taxon>Coregoninae</taxon>
        <taxon>Coregonus</taxon>
    </lineage>
</organism>
<gene>
    <name evidence="2" type="ORF">J4Q44_G00253470</name>
</gene>
<name>A0AAN8QMK8_9TELE</name>
<comment type="caution">
    <text evidence="2">The sequence shown here is derived from an EMBL/GenBank/DDBJ whole genome shotgun (WGS) entry which is preliminary data.</text>
</comment>
<evidence type="ECO:0000313" key="3">
    <source>
        <dbReference type="Proteomes" id="UP001356427"/>
    </source>
</evidence>
<dbReference type="EMBL" id="JAGTTL010000023">
    <property type="protein sequence ID" value="KAK6304761.1"/>
    <property type="molecule type" value="Genomic_DNA"/>
</dbReference>
<accession>A0AAN8QMK8</accession>
<sequence length="140" mass="15618">MEQSSGSSSGNGEDELPARIDTLLHRKKINSKDEEKEESYISMLLKKNEPVNRSCIQLSKLSGVGESPTENALLSNVSRSPVHGRSIKKSGCMFQPSKQEPLCLKRGVLEPIKHMCEASMIPATWNYKGKRVKDVRFDAK</sequence>
<dbReference type="AlphaFoldDB" id="A0AAN8QMK8"/>
<evidence type="ECO:0000256" key="1">
    <source>
        <dbReference type="SAM" id="MobiDB-lite"/>
    </source>
</evidence>
<reference evidence="2 3" key="1">
    <citation type="submission" date="2021-04" db="EMBL/GenBank/DDBJ databases">
        <authorList>
            <person name="De Guttry C."/>
            <person name="Zahm M."/>
            <person name="Klopp C."/>
            <person name="Cabau C."/>
            <person name="Louis A."/>
            <person name="Berthelot C."/>
            <person name="Parey E."/>
            <person name="Roest Crollius H."/>
            <person name="Montfort J."/>
            <person name="Robinson-Rechavi M."/>
            <person name="Bucao C."/>
            <person name="Bouchez O."/>
            <person name="Gislard M."/>
            <person name="Lluch J."/>
            <person name="Milhes M."/>
            <person name="Lampietro C."/>
            <person name="Lopez Roques C."/>
            <person name="Donnadieu C."/>
            <person name="Braasch I."/>
            <person name="Desvignes T."/>
            <person name="Postlethwait J."/>
            <person name="Bobe J."/>
            <person name="Wedekind C."/>
            <person name="Guiguen Y."/>
        </authorList>
    </citation>
    <scope>NUCLEOTIDE SEQUENCE [LARGE SCALE GENOMIC DNA]</scope>
    <source>
        <strain evidence="2">Cs_M1</strain>
        <tissue evidence="2">Blood</tissue>
    </source>
</reference>
<feature type="region of interest" description="Disordered" evidence="1">
    <location>
        <begin position="1"/>
        <end position="34"/>
    </location>
</feature>
<feature type="region of interest" description="Disordered" evidence="1">
    <location>
        <begin position="65"/>
        <end position="85"/>
    </location>
</feature>
<protein>
    <submittedName>
        <fullName evidence="2">Uncharacterized protein</fullName>
    </submittedName>
</protein>
<feature type="non-terminal residue" evidence="2">
    <location>
        <position position="140"/>
    </location>
</feature>
<keyword evidence="3" id="KW-1185">Reference proteome</keyword>
<proteinExistence type="predicted"/>
<feature type="compositionally biased region" description="Low complexity" evidence="1">
    <location>
        <begin position="1"/>
        <end position="10"/>
    </location>
</feature>
<dbReference type="Proteomes" id="UP001356427">
    <property type="component" value="Unassembled WGS sequence"/>
</dbReference>